<keyword evidence="2 6" id="KW-0812">Transmembrane</keyword>
<feature type="transmembrane region" description="Helical" evidence="6">
    <location>
        <begin position="55"/>
        <end position="76"/>
    </location>
</feature>
<comment type="caution">
    <text evidence="7">The sequence shown here is derived from an EMBL/GenBank/DDBJ whole genome shotgun (WGS) entry which is preliminary data.</text>
</comment>
<feature type="transmembrane region" description="Helical" evidence="6">
    <location>
        <begin position="323"/>
        <end position="342"/>
    </location>
</feature>
<dbReference type="Proteomes" id="UP000821853">
    <property type="component" value="Chromosome 8"/>
</dbReference>
<feature type="transmembrane region" description="Helical" evidence="6">
    <location>
        <begin position="205"/>
        <end position="226"/>
    </location>
</feature>
<feature type="compositionally biased region" description="Basic and acidic residues" evidence="5">
    <location>
        <begin position="493"/>
        <end position="514"/>
    </location>
</feature>
<protein>
    <submittedName>
        <fullName evidence="7">Uncharacterized protein</fullName>
    </submittedName>
</protein>
<dbReference type="GO" id="GO:0016020">
    <property type="term" value="C:membrane"/>
    <property type="evidence" value="ECO:0007669"/>
    <property type="project" value="UniProtKB-SubCell"/>
</dbReference>
<dbReference type="PANTHER" id="PTHR24064">
    <property type="entry name" value="SOLUTE CARRIER FAMILY 22 MEMBER"/>
    <property type="match status" value="1"/>
</dbReference>
<dbReference type="OrthoDB" id="6430614at2759"/>
<feature type="transmembrane region" description="Helical" evidence="6">
    <location>
        <begin position="296"/>
        <end position="317"/>
    </location>
</feature>
<gene>
    <name evidence="7" type="ORF">HPB48_017602</name>
</gene>
<feature type="transmembrane region" description="Helical" evidence="6">
    <location>
        <begin position="180"/>
        <end position="199"/>
    </location>
</feature>
<dbReference type="InterPro" id="IPR005828">
    <property type="entry name" value="MFS_sugar_transport-like"/>
</dbReference>
<evidence type="ECO:0000256" key="3">
    <source>
        <dbReference type="ARBA" id="ARBA00022989"/>
    </source>
</evidence>
<sequence>MLKKKKTHGCDRKAAHLTSLRLTYCTQYDGRKPASLKAFDCYDASGHGGFQLQTIVLMICAILALNCHSLVMPVVARDIDHWCNDHFITVEADGRPSRCNVHKHLNDGGETDVIPCQEWEYGSGSETTVVSTWNLVCFVASYVIHTVFRFFCAGSVLVLSLAIVTILFEMTTHDRRPLDVAFAGTISFVLSDVWVIITMPLELHWVVKQAIFLAPALIPVAAFFVVNESPRWLVAIGNLDEAEHVMLEGAKLNRFPLANTACLMVKLRELVNNTDHESIGLNDEGVLRECSLQRRLLIMIAAHFSLTFTIYTVIFSVPQDKAALRNVSFVVLLLVYCLIHVLTTRMPLVRVIRVCFLMLGGFQCLISAILGSLPTVGVEGLALLSRAFATVGIFVSIVYAIELLPTAVRGTAISWTLAGGRIGAVCASVVFVLRNARRGDVAFFLPGCALFWSLLALHYLPRATGVECALTEDRQRCNQRQIQEDFGAIRRQPPSEHIKHANVKAEHSEKKGRT</sequence>
<reference evidence="7 8" key="1">
    <citation type="journal article" date="2020" name="Cell">
        <title>Large-Scale Comparative Analyses of Tick Genomes Elucidate Their Genetic Diversity and Vector Capacities.</title>
        <authorList>
            <consortium name="Tick Genome and Microbiome Consortium (TIGMIC)"/>
            <person name="Jia N."/>
            <person name="Wang J."/>
            <person name="Shi W."/>
            <person name="Du L."/>
            <person name="Sun Y."/>
            <person name="Zhan W."/>
            <person name="Jiang J.F."/>
            <person name="Wang Q."/>
            <person name="Zhang B."/>
            <person name="Ji P."/>
            <person name="Bell-Sakyi L."/>
            <person name="Cui X.M."/>
            <person name="Yuan T.T."/>
            <person name="Jiang B.G."/>
            <person name="Yang W.F."/>
            <person name="Lam T.T."/>
            <person name="Chang Q.C."/>
            <person name="Ding S.J."/>
            <person name="Wang X.J."/>
            <person name="Zhu J.G."/>
            <person name="Ruan X.D."/>
            <person name="Zhao L."/>
            <person name="Wei J.T."/>
            <person name="Ye R.Z."/>
            <person name="Que T.C."/>
            <person name="Du C.H."/>
            <person name="Zhou Y.H."/>
            <person name="Cheng J.X."/>
            <person name="Dai P.F."/>
            <person name="Guo W.B."/>
            <person name="Han X.H."/>
            <person name="Huang E.J."/>
            <person name="Li L.F."/>
            <person name="Wei W."/>
            <person name="Gao Y.C."/>
            <person name="Liu J.Z."/>
            <person name="Shao H.Z."/>
            <person name="Wang X."/>
            <person name="Wang C.C."/>
            <person name="Yang T.C."/>
            <person name="Huo Q.B."/>
            <person name="Li W."/>
            <person name="Chen H.Y."/>
            <person name="Chen S.E."/>
            <person name="Zhou L.G."/>
            <person name="Ni X.B."/>
            <person name="Tian J.H."/>
            <person name="Sheng Y."/>
            <person name="Liu T."/>
            <person name="Pan Y.S."/>
            <person name="Xia L.Y."/>
            <person name="Li J."/>
            <person name="Zhao F."/>
            <person name="Cao W.C."/>
        </authorList>
    </citation>
    <scope>NUCLEOTIDE SEQUENCE [LARGE SCALE GENOMIC DNA]</scope>
    <source>
        <strain evidence="7">HaeL-2018</strain>
    </source>
</reference>
<proteinExistence type="predicted"/>
<dbReference type="InterPro" id="IPR036259">
    <property type="entry name" value="MFS_trans_sf"/>
</dbReference>
<keyword evidence="3 6" id="KW-1133">Transmembrane helix</keyword>
<evidence type="ECO:0000256" key="1">
    <source>
        <dbReference type="ARBA" id="ARBA00004141"/>
    </source>
</evidence>
<evidence type="ECO:0000256" key="5">
    <source>
        <dbReference type="SAM" id="MobiDB-lite"/>
    </source>
</evidence>
<evidence type="ECO:0000313" key="8">
    <source>
        <dbReference type="Proteomes" id="UP000821853"/>
    </source>
</evidence>
<dbReference type="Gene3D" id="1.20.1250.20">
    <property type="entry name" value="MFS general substrate transporter like domains"/>
    <property type="match status" value="2"/>
</dbReference>
<dbReference type="SUPFAM" id="SSF103473">
    <property type="entry name" value="MFS general substrate transporter"/>
    <property type="match status" value="1"/>
</dbReference>
<keyword evidence="8" id="KW-1185">Reference proteome</keyword>
<dbReference type="OMA" id="TIVLMIC"/>
<accession>A0A9J6GYU2</accession>
<evidence type="ECO:0000256" key="4">
    <source>
        <dbReference type="ARBA" id="ARBA00023136"/>
    </source>
</evidence>
<feature type="transmembrane region" description="Helical" evidence="6">
    <location>
        <begin position="441"/>
        <end position="460"/>
    </location>
</feature>
<feature type="transmembrane region" description="Helical" evidence="6">
    <location>
        <begin position="413"/>
        <end position="435"/>
    </location>
</feature>
<dbReference type="VEuPathDB" id="VectorBase:HLOH_049710"/>
<name>A0A9J6GYU2_HAELO</name>
<feature type="transmembrane region" description="Helical" evidence="6">
    <location>
        <begin position="354"/>
        <end position="374"/>
    </location>
</feature>
<feature type="region of interest" description="Disordered" evidence="5">
    <location>
        <begin position="492"/>
        <end position="514"/>
    </location>
</feature>
<evidence type="ECO:0000256" key="6">
    <source>
        <dbReference type="SAM" id="Phobius"/>
    </source>
</evidence>
<feature type="transmembrane region" description="Helical" evidence="6">
    <location>
        <begin position="380"/>
        <end position="401"/>
    </location>
</feature>
<feature type="transmembrane region" description="Helical" evidence="6">
    <location>
        <begin position="148"/>
        <end position="168"/>
    </location>
</feature>
<dbReference type="Pfam" id="PF00083">
    <property type="entry name" value="Sugar_tr"/>
    <property type="match status" value="1"/>
</dbReference>
<comment type="subcellular location">
    <subcellularLocation>
        <location evidence="1">Membrane</location>
        <topology evidence="1">Multi-pass membrane protein</topology>
    </subcellularLocation>
</comment>
<evidence type="ECO:0000313" key="7">
    <source>
        <dbReference type="EMBL" id="KAH9380403.1"/>
    </source>
</evidence>
<evidence type="ECO:0000256" key="2">
    <source>
        <dbReference type="ARBA" id="ARBA00022692"/>
    </source>
</evidence>
<dbReference type="EMBL" id="JABSTR010000010">
    <property type="protein sequence ID" value="KAH9380403.1"/>
    <property type="molecule type" value="Genomic_DNA"/>
</dbReference>
<dbReference type="GO" id="GO:0022857">
    <property type="term" value="F:transmembrane transporter activity"/>
    <property type="evidence" value="ECO:0007669"/>
    <property type="project" value="InterPro"/>
</dbReference>
<organism evidence="7 8">
    <name type="scientific">Haemaphysalis longicornis</name>
    <name type="common">Bush tick</name>
    <dbReference type="NCBI Taxonomy" id="44386"/>
    <lineage>
        <taxon>Eukaryota</taxon>
        <taxon>Metazoa</taxon>
        <taxon>Ecdysozoa</taxon>
        <taxon>Arthropoda</taxon>
        <taxon>Chelicerata</taxon>
        <taxon>Arachnida</taxon>
        <taxon>Acari</taxon>
        <taxon>Parasitiformes</taxon>
        <taxon>Ixodida</taxon>
        <taxon>Ixodoidea</taxon>
        <taxon>Ixodidae</taxon>
        <taxon>Haemaphysalinae</taxon>
        <taxon>Haemaphysalis</taxon>
    </lineage>
</organism>
<keyword evidence="4 6" id="KW-0472">Membrane</keyword>
<dbReference type="AlphaFoldDB" id="A0A9J6GYU2"/>